<organism evidence="1">
    <name type="scientific">Fusarium oxysporum f. sp. pisi HDV247</name>
    <dbReference type="NCBI Taxonomy" id="1080344"/>
    <lineage>
        <taxon>Eukaryota</taxon>
        <taxon>Fungi</taxon>
        <taxon>Dikarya</taxon>
        <taxon>Ascomycota</taxon>
        <taxon>Pezizomycotina</taxon>
        <taxon>Sordariomycetes</taxon>
        <taxon>Hypocreomycetidae</taxon>
        <taxon>Hypocreales</taxon>
        <taxon>Nectriaceae</taxon>
        <taxon>Fusarium</taxon>
        <taxon>Fusarium oxysporum species complex</taxon>
    </lineage>
</organism>
<name>W9NLK3_FUSOX</name>
<dbReference type="PANTHER" id="PTHR43040">
    <property type="entry name" value="RIBONUCLEASE D"/>
    <property type="match status" value="1"/>
</dbReference>
<reference evidence="1" key="2">
    <citation type="submission" date="2014-02" db="EMBL/GenBank/DDBJ databases">
        <title>Annotation of the Genome Sequence of Fusarium oxysporum HDV247.</title>
        <authorList>
            <consortium name="The Broad Institute Genomics Platform"/>
            <person name="Ma L.-J."/>
            <person name="Corby-Kistler H."/>
            <person name="Broz K."/>
            <person name="Gale L.R."/>
            <person name="Jonkers W."/>
            <person name="O'Donnell K."/>
            <person name="Ploetz R."/>
            <person name="Steinberg C."/>
            <person name="Schwartz D.C."/>
            <person name="VanEtten H."/>
            <person name="Zhou S."/>
            <person name="Young S.K."/>
            <person name="Zeng Q."/>
            <person name="Gargeya S."/>
            <person name="Fitzgerald M."/>
            <person name="Abouelleil A."/>
            <person name="Alvarado L."/>
            <person name="Chapman S.B."/>
            <person name="Gainer-Dewar J."/>
            <person name="Goldberg J."/>
            <person name="Griggs A."/>
            <person name="Gujja S."/>
            <person name="Hansen M."/>
            <person name="Howarth C."/>
            <person name="Imamovic A."/>
            <person name="Ireland A."/>
            <person name="Larimer J."/>
            <person name="McCowan C."/>
            <person name="Murphy C."/>
            <person name="Pearson M."/>
            <person name="Poon T.W."/>
            <person name="Priest M."/>
            <person name="Roberts A."/>
            <person name="Saif S."/>
            <person name="Shea T."/>
            <person name="Sykes S."/>
            <person name="Wortman J."/>
            <person name="Nusbaum C."/>
            <person name="Birren B."/>
        </authorList>
    </citation>
    <scope>NUCLEOTIDE SEQUENCE</scope>
    <source>
        <strain evidence="1">HDV247</strain>
    </source>
</reference>
<dbReference type="SUPFAM" id="SSF53098">
    <property type="entry name" value="Ribonuclease H-like"/>
    <property type="match status" value="1"/>
</dbReference>
<sequence>MSQNLSPAAQEDGPVTVTINSIPKLKQLLRDLDGLPNKPPSIYLDTSVVGQDQLAGLQLLVLPTNTLYFINLKRLGTSAVSTLGDNDASLRSILESKTINKVGFDIRHMSRLLVHQLNVSLDGMWDIQLLELASRDDGQSKKFLAGFTKCIEQLPSSNSAKARWLKSDDSTNLHFFNSLGHVPRQSMKRVEMFPSLWSVYRRRLGTPNNMVWLHFARQESQQRAQDSKDGIGRHERQDLGPEIWWDYELRQAAIDAWNDFILDDVVFGDFKLNEDADFVLK</sequence>
<accession>W9NLK3</accession>
<dbReference type="EMBL" id="KI981291">
    <property type="protein sequence ID" value="EXA28760.1"/>
    <property type="molecule type" value="Genomic_DNA"/>
</dbReference>
<dbReference type="GO" id="GO:0003676">
    <property type="term" value="F:nucleic acid binding"/>
    <property type="evidence" value="ECO:0007669"/>
    <property type="project" value="InterPro"/>
</dbReference>
<dbReference type="OrthoDB" id="428177at2759"/>
<dbReference type="PANTHER" id="PTHR43040:SF1">
    <property type="entry name" value="RIBONUCLEASE D"/>
    <property type="match status" value="1"/>
</dbReference>
<dbReference type="Gene3D" id="3.30.420.10">
    <property type="entry name" value="Ribonuclease H-like superfamily/Ribonuclease H"/>
    <property type="match status" value="1"/>
</dbReference>
<dbReference type="HOGENOM" id="CLU_990581_0_0_1"/>
<dbReference type="InterPro" id="IPR012337">
    <property type="entry name" value="RNaseH-like_sf"/>
</dbReference>
<dbReference type="Proteomes" id="UP000030751">
    <property type="component" value="Unassembled WGS sequence"/>
</dbReference>
<dbReference type="AlphaFoldDB" id="W9NLK3"/>
<protein>
    <recommendedName>
        <fullName evidence="2">3'-5' exonuclease domain-containing protein</fullName>
    </recommendedName>
</protein>
<evidence type="ECO:0008006" key="2">
    <source>
        <dbReference type="Google" id="ProtNLM"/>
    </source>
</evidence>
<reference evidence="1" key="1">
    <citation type="submission" date="2011-10" db="EMBL/GenBank/DDBJ databases">
        <title>The Genome Sequence of Fusarium oxysporum HDV247.</title>
        <authorList>
            <consortium name="The Broad Institute Genome Sequencing Platform"/>
            <person name="Ma L.-J."/>
            <person name="Gale L.R."/>
            <person name="Schwartz D.C."/>
            <person name="Zhou S."/>
            <person name="Corby-Kistler H."/>
            <person name="Young S.K."/>
            <person name="Zeng Q."/>
            <person name="Gargeya S."/>
            <person name="Fitzgerald M."/>
            <person name="Haas B."/>
            <person name="Abouelleil A."/>
            <person name="Alvarado L."/>
            <person name="Arachchi H.M."/>
            <person name="Berlin A."/>
            <person name="Brown A."/>
            <person name="Chapman S.B."/>
            <person name="Chen Z."/>
            <person name="Dunbar C."/>
            <person name="Freedman E."/>
            <person name="Gearin G."/>
            <person name="Goldberg J."/>
            <person name="Griggs A."/>
            <person name="Gujja S."/>
            <person name="Heiman D."/>
            <person name="Howarth C."/>
            <person name="Larson L."/>
            <person name="Lui A."/>
            <person name="MacDonald P.J.P."/>
            <person name="Montmayeur A."/>
            <person name="Murphy C."/>
            <person name="Neiman D."/>
            <person name="Pearson M."/>
            <person name="Priest M."/>
            <person name="Roberts A."/>
            <person name="Saif S."/>
            <person name="Shea T."/>
            <person name="Shenoy N."/>
            <person name="Sisk P."/>
            <person name="Stolte C."/>
            <person name="Sykes S."/>
            <person name="Wortman J."/>
            <person name="Nusbaum C."/>
            <person name="Birren B."/>
        </authorList>
    </citation>
    <scope>NUCLEOTIDE SEQUENCE [LARGE SCALE GENOMIC DNA]</scope>
    <source>
        <strain evidence="1">HDV247</strain>
    </source>
</reference>
<dbReference type="InterPro" id="IPR036397">
    <property type="entry name" value="RNaseH_sf"/>
</dbReference>
<proteinExistence type="predicted"/>
<gene>
    <name evidence="1" type="ORF">FOVG_19654</name>
</gene>
<evidence type="ECO:0000313" key="1">
    <source>
        <dbReference type="EMBL" id="EXA28760.1"/>
    </source>
</evidence>